<organism evidence="2 3">
    <name type="scientific">Blastococcus saxobsidens</name>
    <dbReference type="NCBI Taxonomy" id="138336"/>
    <lineage>
        <taxon>Bacteria</taxon>
        <taxon>Bacillati</taxon>
        <taxon>Actinomycetota</taxon>
        <taxon>Actinomycetes</taxon>
        <taxon>Geodermatophilales</taxon>
        <taxon>Geodermatophilaceae</taxon>
        <taxon>Blastococcus</taxon>
    </lineage>
</organism>
<feature type="region of interest" description="Disordered" evidence="1">
    <location>
        <begin position="152"/>
        <end position="174"/>
    </location>
</feature>
<dbReference type="Proteomes" id="UP000479241">
    <property type="component" value="Unassembled WGS sequence"/>
</dbReference>
<evidence type="ECO:0000313" key="2">
    <source>
        <dbReference type="EMBL" id="NEK86950.1"/>
    </source>
</evidence>
<dbReference type="AlphaFoldDB" id="A0A6L9W6C2"/>
<accession>A0A6L9W6C2</accession>
<feature type="compositionally biased region" description="Basic and acidic residues" evidence="1">
    <location>
        <begin position="157"/>
        <end position="166"/>
    </location>
</feature>
<proteinExistence type="predicted"/>
<feature type="compositionally biased region" description="Polar residues" evidence="1">
    <location>
        <begin position="1"/>
        <end position="17"/>
    </location>
</feature>
<name>A0A6L9W6C2_9ACTN</name>
<reference evidence="2 3" key="1">
    <citation type="submission" date="2019-12" db="EMBL/GenBank/DDBJ databases">
        <title>the WGS of Blastococcus saxobsidens 67B17.</title>
        <authorList>
            <person name="Jiang Z."/>
        </authorList>
    </citation>
    <scope>NUCLEOTIDE SEQUENCE [LARGE SCALE GENOMIC DNA]</scope>
    <source>
        <strain evidence="2 3">67B17</strain>
    </source>
</reference>
<comment type="caution">
    <text evidence="2">The sequence shown here is derived from an EMBL/GenBank/DDBJ whole genome shotgun (WGS) entry which is preliminary data.</text>
</comment>
<dbReference type="EMBL" id="JAAGWG010000023">
    <property type="protein sequence ID" value="NEK86950.1"/>
    <property type="molecule type" value="Genomic_DNA"/>
</dbReference>
<feature type="region of interest" description="Disordered" evidence="1">
    <location>
        <begin position="1"/>
        <end position="40"/>
    </location>
</feature>
<evidence type="ECO:0000256" key="1">
    <source>
        <dbReference type="SAM" id="MobiDB-lite"/>
    </source>
</evidence>
<dbReference type="RefSeq" id="WP_163206431.1">
    <property type="nucleotide sequence ID" value="NZ_JAAGWG010000023.1"/>
</dbReference>
<gene>
    <name evidence="2" type="ORF">GCU60_14490</name>
</gene>
<evidence type="ECO:0000313" key="3">
    <source>
        <dbReference type="Proteomes" id="UP000479241"/>
    </source>
</evidence>
<sequence>MQQPEGLTLDQVSNPASRPTEGPISMEDVPLRFPTGDVRGRRAPDGTNWCRCCDTTISDHPKAAFCLPHRTERNTQKQQARRAQDRPPLVGVPAELVDVLVTRTDRLLTALGRATAEFNSMKPPPVGSWIDDLMLVAKDLSLAVDYGLRPVSSQQRVSERERRQSSRSDLSSGA</sequence>
<protein>
    <submittedName>
        <fullName evidence="2">Uncharacterized protein</fullName>
    </submittedName>
</protein>